<organism evidence="1 2">
    <name type="scientific">Elsinoe batatas</name>
    <dbReference type="NCBI Taxonomy" id="2601811"/>
    <lineage>
        <taxon>Eukaryota</taxon>
        <taxon>Fungi</taxon>
        <taxon>Dikarya</taxon>
        <taxon>Ascomycota</taxon>
        <taxon>Pezizomycotina</taxon>
        <taxon>Dothideomycetes</taxon>
        <taxon>Dothideomycetidae</taxon>
        <taxon>Myriangiales</taxon>
        <taxon>Elsinoaceae</taxon>
        <taxon>Elsinoe</taxon>
    </lineage>
</organism>
<gene>
    <name evidence="1" type="ORF">KVT40_003210</name>
</gene>
<evidence type="ECO:0000313" key="2">
    <source>
        <dbReference type="Proteomes" id="UP000809789"/>
    </source>
</evidence>
<proteinExistence type="predicted"/>
<dbReference type="Proteomes" id="UP000809789">
    <property type="component" value="Unassembled WGS sequence"/>
</dbReference>
<reference evidence="1" key="1">
    <citation type="submission" date="2021-07" db="EMBL/GenBank/DDBJ databases">
        <title>Elsinoe batatas strain:CRI-CJ2 Genome sequencing and assembly.</title>
        <authorList>
            <person name="Huang L."/>
        </authorList>
    </citation>
    <scope>NUCLEOTIDE SEQUENCE</scope>
    <source>
        <strain evidence="1">CRI-CJ2</strain>
    </source>
</reference>
<dbReference type="OrthoDB" id="5275938at2759"/>
<evidence type="ECO:0000313" key="1">
    <source>
        <dbReference type="EMBL" id="KAG8629345.1"/>
    </source>
</evidence>
<dbReference type="EMBL" id="JAESVG020000003">
    <property type="protein sequence ID" value="KAG8629345.1"/>
    <property type="molecule type" value="Genomic_DNA"/>
</dbReference>
<name>A0A8K0L5M7_9PEZI</name>
<dbReference type="AlphaFoldDB" id="A0A8K0L5M7"/>
<evidence type="ECO:0008006" key="3">
    <source>
        <dbReference type="Google" id="ProtNLM"/>
    </source>
</evidence>
<keyword evidence="2" id="KW-1185">Reference proteome</keyword>
<protein>
    <recommendedName>
        <fullName evidence="3">BTB domain-containing protein</fullName>
    </recommendedName>
</protein>
<sequence>MAEYIIVEDGDIVLIAQDVETEVAFCVSSTTLKAKCPSLYSHSLTYPQSLQSPYRLPDDPELLRTLLHCIHDTRYSFMLQVDTEELLQLTLLAHKYDCAAALHTFILDQHDNYMRQNKNNKHDDPRSLLDLLNVGYLSKHAEVFRSCTRTLVVTQVKGFHELCGSSGLRISDFIILWLEIARTHLREAYQIIILQALHLGCRNVLDECEPINKMNELLDNHNDWMSSWSFEHMAAKHAAFVTEAEQDASRCEDCSLLFMPAHVMSNDELESAKAWKGLCVLCCHARARDPFECDGKCEDKNSGIEEEMEKRE</sequence>
<comment type="caution">
    <text evidence="1">The sequence shown here is derived from an EMBL/GenBank/DDBJ whole genome shotgun (WGS) entry which is preliminary data.</text>
</comment>
<accession>A0A8K0L5M7</accession>